<accession>A0ABT6FEU4</accession>
<dbReference type="PANTHER" id="PTHR43477">
    <property type="entry name" value="DIHYDROANTICAPSIN 7-DEHYDROGENASE"/>
    <property type="match status" value="1"/>
</dbReference>
<dbReference type="Proteomes" id="UP001216907">
    <property type="component" value="Unassembled WGS sequence"/>
</dbReference>
<dbReference type="PRINTS" id="PR00081">
    <property type="entry name" value="GDHRDH"/>
</dbReference>
<dbReference type="PRINTS" id="PR00080">
    <property type="entry name" value="SDRFAMILY"/>
</dbReference>
<comment type="similarity">
    <text evidence="1">Belongs to the short-chain dehydrogenases/reductases (SDR) family.</text>
</comment>
<name>A0ABT6FEU4_9BACT</name>
<dbReference type="RefSeq" id="WP_277862393.1">
    <property type="nucleotide sequence ID" value="NZ_JARRAG010000002.1"/>
</dbReference>
<dbReference type="PROSITE" id="PS00061">
    <property type="entry name" value="ADH_SHORT"/>
    <property type="match status" value="1"/>
</dbReference>
<dbReference type="CDD" id="cd05233">
    <property type="entry name" value="SDR_c"/>
    <property type="match status" value="1"/>
</dbReference>
<dbReference type="EMBL" id="JARRAG010000002">
    <property type="protein sequence ID" value="MDG3006091.1"/>
    <property type="molecule type" value="Genomic_DNA"/>
</dbReference>
<dbReference type="InterPro" id="IPR020904">
    <property type="entry name" value="Sc_DH/Rdtase_CS"/>
</dbReference>
<evidence type="ECO:0000256" key="1">
    <source>
        <dbReference type="ARBA" id="ARBA00006484"/>
    </source>
</evidence>
<dbReference type="Pfam" id="PF13561">
    <property type="entry name" value="adh_short_C2"/>
    <property type="match status" value="1"/>
</dbReference>
<comment type="caution">
    <text evidence="3">The sequence shown here is derived from an EMBL/GenBank/DDBJ whole genome shotgun (WGS) entry which is preliminary data.</text>
</comment>
<reference evidence="3 4" key="1">
    <citation type="submission" date="2023-03" db="EMBL/GenBank/DDBJ databases">
        <title>Paludisphaera mucosa sp. nov. a novel planctomycete from northern fen.</title>
        <authorList>
            <person name="Ivanova A."/>
        </authorList>
    </citation>
    <scope>NUCLEOTIDE SEQUENCE [LARGE SCALE GENOMIC DNA]</scope>
    <source>
        <strain evidence="3 4">Pla2</strain>
    </source>
</reference>
<organism evidence="3 4">
    <name type="scientific">Paludisphaera mucosa</name>
    <dbReference type="NCBI Taxonomy" id="3030827"/>
    <lineage>
        <taxon>Bacteria</taxon>
        <taxon>Pseudomonadati</taxon>
        <taxon>Planctomycetota</taxon>
        <taxon>Planctomycetia</taxon>
        <taxon>Isosphaerales</taxon>
        <taxon>Isosphaeraceae</taxon>
        <taxon>Paludisphaera</taxon>
    </lineage>
</organism>
<evidence type="ECO:0000313" key="3">
    <source>
        <dbReference type="EMBL" id="MDG3006091.1"/>
    </source>
</evidence>
<keyword evidence="2" id="KW-0560">Oxidoreductase</keyword>
<dbReference type="SUPFAM" id="SSF51735">
    <property type="entry name" value="NAD(P)-binding Rossmann-fold domains"/>
    <property type="match status" value="1"/>
</dbReference>
<evidence type="ECO:0000313" key="4">
    <source>
        <dbReference type="Proteomes" id="UP001216907"/>
    </source>
</evidence>
<keyword evidence="4" id="KW-1185">Reference proteome</keyword>
<evidence type="ECO:0000256" key="2">
    <source>
        <dbReference type="ARBA" id="ARBA00023002"/>
    </source>
</evidence>
<dbReference type="InterPro" id="IPR002347">
    <property type="entry name" value="SDR_fam"/>
</dbReference>
<proteinExistence type="inferred from homology"/>
<sequence length="261" mass="27461">MSRRLEGQTAWISGAASGIGEAAARLFAAEGANVALVDIDRERAEFVRRAIAEAGGRALVSTADASSEAAVRDSIERAVAEFGGLSILVNCAGIVHVGLLHEYDEADWDRLMGVNLKSIFFSVKHGLPHLRRASRSYVVNVGSISSFVGQAATPAYTASKSAVLGLSRSIALDYASIGLRCNCVCPGITDTPMLRHHLGKNADPEAALANRLRRVPMNVALTPDDVARSVLYFSCEDSAGVTGTSLVVDGGYLAAAEWNSA</sequence>
<protein>
    <submittedName>
        <fullName evidence="3">SDR family NAD(P)-dependent oxidoreductase</fullName>
    </submittedName>
</protein>
<dbReference type="Gene3D" id="3.40.50.720">
    <property type="entry name" value="NAD(P)-binding Rossmann-like Domain"/>
    <property type="match status" value="1"/>
</dbReference>
<gene>
    <name evidence="3" type="ORF">PZE19_20145</name>
</gene>
<dbReference type="InterPro" id="IPR051122">
    <property type="entry name" value="SDR_DHRS6-like"/>
</dbReference>
<dbReference type="InterPro" id="IPR036291">
    <property type="entry name" value="NAD(P)-bd_dom_sf"/>
</dbReference>
<dbReference type="PANTHER" id="PTHR43477:SF1">
    <property type="entry name" value="DIHYDROANTICAPSIN 7-DEHYDROGENASE"/>
    <property type="match status" value="1"/>
</dbReference>